<evidence type="ECO:0000313" key="4">
    <source>
        <dbReference type="WBParaSite" id="ACAC_0000164701-mRNA-1"/>
    </source>
</evidence>
<keyword evidence="2" id="KW-0812">Transmembrane</keyword>
<accession>A0A0K0CW64</accession>
<keyword evidence="2" id="KW-0472">Membrane</keyword>
<dbReference type="WBParaSite" id="ACAC_0000164701-mRNA-1">
    <property type="protein sequence ID" value="ACAC_0000164701-mRNA-1"/>
    <property type="gene ID" value="ACAC_0000164701"/>
</dbReference>
<evidence type="ECO:0000256" key="1">
    <source>
        <dbReference type="SAM" id="MobiDB-lite"/>
    </source>
</evidence>
<dbReference type="Proteomes" id="UP000035642">
    <property type="component" value="Unassembled WGS sequence"/>
</dbReference>
<feature type="region of interest" description="Disordered" evidence="1">
    <location>
        <begin position="92"/>
        <end position="115"/>
    </location>
</feature>
<dbReference type="AlphaFoldDB" id="A0A0K0CW64"/>
<sequence>MASCAAYALFAGTSVQIRIIISGGQGGEQLAQDPLDTSPIKISLVSGFLTGLLVLHIIGYFISTLINIWCFNIVMDCYRWMSFHLEEKNRANGRKDVPVSRSDSKPMTGIHATDF</sequence>
<keyword evidence="3" id="KW-1185">Reference proteome</keyword>
<reference evidence="3" key="1">
    <citation type="submission" date="2012-09" db="EMBL/GenBank/DDBJ databases">
        <authorList>
            <person name="Martin A.A."/>
        </authorList>
    </citation>
    <scope>NUCLEOTIDE SEQUENCE</scope>
</reference>
<keyword evidence="2" id="KW-1133">Transmembrane helix</keyword>
<proteinExistence type="predicted"/>
<feature type="compositionally biased region" description="Basic and acidic residues" evidence="1">
    <location>
        <begin position="92"/>
        <end position="104"/>
    </location>
</feature>
<protein>
    <submittedName>
        <fullName evidence="4">Ammonium_transp domain-containing protein</fullName>
    </submittedName>
</protein>
<feature type="transmembrane region" description="Helical" evidence="2">
    <location>
        <begin position="53"/>
        <end position="74"/>
    </location>
</feature>
<evidence type="ECO:0000313" key="3">
    <source>
        <dbReference type="Proteomes" id="UP000035642"/>
    </source>
</evidence>
<name>A0A0K0CW64_ANGCA</name>
<reference evidence="4" key="2">
    <citation type="submission" date="2017-02" db="UniProtKB">
        <authorList>
            <consortium name="WormBaseParasite"/>
        </authorList>
    </citation>
    <scope>IDENTIFICATION</scope>
</reference>
<organism evidence="3 4">
    <name type="scientific">Angiostrongylus cantonensis</name>
    <name type="common">Rat lungworm</name>
    <dbReference type="NCBI Taxonomy" id="6313"/>
    <lineage>
        <taxon>Eukaryota</taxon>
        <taxon>Metazoa</taxon>
        <taxon>Ecdysozoa</taxon>
        <taxon>Nematoda</taxon>
        <taxon>Chromadorea</taxon>
        <taxon>Rhabditida</taxon>
        <taxon>Rhabditina</taxon>
        <taxon>Rhabditomorpha</taxon>
        <taxon>Strongyloidea</taxon>
        <taxon>Metastrongylidae</taxon>
        <taxon>Angiostrongylus</taxon>
    </lineage>
</organism>
<evidence type="ECO:0000256" key="2">
    <source>
        <dbReference type="SAM" id="Phobius"/>
    </source>
</evidence>